<dbReference type="PANTHER" id="PTHR42080">
    <property type="entry name" value="SRR1 DOMAIN-CONTAINING PROTEIN"/>
    <property type="match status" value="1"/>
</dbReference>
<dbReference type="OrthoDB" id="3564854at2759"/>
<dbReference type="AlphaFoldDB" id="A0A9N9PQ09"/>
<evidence type="ECO:0000313" key="1">
    <source>
        <dbReference type="EMBL" id="CAG8955251.1"/>
    </source>
</evidence>
<protein>
    <recommendedName>
        <fullName evidence="3">SRR1-like domain-containing protein</fullName>
    </recommendedName>
</protein>
<reference evidence="1" key="1">
    <citation type="submission" date="2021-07" db="EMBL/GenBank/DDBJ databases">
        <authorList>
            <person name="Durling M."/>
        </authorList>
    </citation>
    <scope>NUCLEOTIDE SEQUENCE</scope>
</reference>
<evidence type="ECO:0000313" key="2">
    <source>
        <dbReference type="Proteomes" id="UP000696280"/>
    </source>
</evidence>
<gene>
    <name evidence="1" type="ORF">HYFRA_00011233</name>
</gene>
<dbReference type="Proteomes" id="UP000696280">
    <property type="component" value="Unassembled WGS sequence"/>
</dbReference>
<name>A0A9N9PQ09_9HELO</name>
<organism evidence="1 2">
    <name type="scientific">Hymenoscyphus fraxineus</name>
    <dbReference type="NCBI Taxonomy" id="746836"/>
    <lineage>
        <taxon>Eukaryota</taxon>
        <taxon>Fungi</taxon>
        <taxon>Dikarya</taxon>
        <taxon>Ascomycota</taxon>
        <taxon>Pezizomycotina</taxon>
        <taxon>Leotiomycetes</taxon>
        <taxon>Helotiales</taxon>
        <taxon>Helotiaceae</taxon>
        <taxon>Hymenoscyphus</taxon>
    </lineage>
</organism>
<dbReference type="PANTHER" id="PTHR42080:SF1">
    <property type="entry name" value="SRR1-LIKE DOMAIN-CONTAINING PROTEIN"/>
    <property type="match status" value="1"/>
</dbReference>
<comment type="caution">
    <text evidence="1">The sequence shown here is derived from an EMBL/GenBank/DDBJ whole genome shotgun (WGS) entry which is preliminary data.</text>
</comment>
<proteinExistence type="predicted"/>
<evidence type="ECO:0008006" key="3">
    <source>
        <dbReference type="Google" id="ProtNLM"/>
    </source>
</evidence>
<sequence>MGYEARYNDDNDHVVISHDGQVIRDDHVLAYNCVKKDKRNFEEMYPGKKFAPNPKDALWFPTPKYGHIELRGGRFLKTNFNNVFQPEICPDLLVNHCVNSTAKNLASTLKKAKKGFSQTEECQLLTAQLENIKKRVHINNVILIGPGPMDEFVRESRKSKINKLLKITFISGVLQLAAALKICEVLGEPGNPLPLIAQEHQYSEFEKDFLKTRLNVKAVDDPDAFTLINNQSLVFYTNIGPHIDYFVSKGEWPAALLTNERSLLLKYPDVSGGFAQEITDHIYRMFDCYEKLPIGGEEKSKQFFGKLEEGDDPKYKRFRPWTNDVFLWAKNVDSKAGAQGSE</sequence>
<keyword evidence="2" id="KW-1185">Reference proteome</keyword>
<dbReference type="EMBL" id="CAJVRL010000061">
    <property type="protein sequence ID" value="CAG8955251.1"/>
    <property type="molecule type" value="Genomic_DNA"/>
</dbReference>
<accession>A0A9N9PQ09</accession>